<dbReference type="Proteomes" id="UP000516349">
    <property type="component" value="Chromosome"/>
</dbReference>
<accession>A0A7H1NNK9</accession>
<dbReference type="KEGG" id="ebla:JGUZn3_01020"/>
<dbReference type="EMBL" id="CP060244">
    <property type="protein sequence ID" value="QNT77369.1"/>
    <property type="molecule type" value="Genomic_DNA"/>
</dbReference>
<evidence type="ECO:0000313" key="1">
    <source>
        <dbReference type="EMBL" id="QNT77369.1"/>
    </source>
</evidence>
<name>A0A7H1NNK9_9PROT</name>
<evidence type="ECO:0000313" key="2">
    <source>
        <dbReference type="Proteomes" id="UP000516349"/>
    </source>
</evidence>
<sequence length="74" mass="8595">MIPRSGELLEIVMWIPTTLQLASDSDSTTYHAIQIRVLALHKFARQCQAKNEKNPKLRRFSCYLIYLMLFRAGP</sequence>
<protein>
    <submittedName>
        <fullName evidence="1">Uncharacterized protein</fullName>
    </submittedName>
</protein>
<proteinExistence type="predicted"/>
<organism evidence="1 2">
    <name type="scientific">Entomobacter blattae</name>
    <dbReference type="NCBI Taxonomy" id="2762277"/>
    <lineage>
        <taxon>Bacteria</taxon>
        <taxon>Pseudomonadati</taxon>
        <taxon>Pseudomonadota</taxon>
        <taxon>Alphaproteobacteria</taxon>
        <taxon>Acetobacterales</taxon>
        <taxon>Acetobacteraceae</taxon>
        <taxon>Entomobacter</taxon>
    </lineage>
</organism>
<dbReference type="AlphaFoldDB" id="A0A7H1NNK9"/>
<keyword evidence="2" id="KW-1185">Reference proteome</keyword>
<gene>
    <name evidence="1" type="ORF">JGUZn3_01020</name>
</gene>
<reference evidence="1 2" key="1">
    <citation type="submission" date="2020-08" db="EMBL/GenBank/DDBJ databases">
        <title>Complete genome sequence of Entomobacter blattae G55GP.</title>
        <authorList>
            <person name="Poehlein A."/>
            <person name="Guzman J."/>
            <person name="Daniel R."/>
            <person name="Vilcinskas A."/>
        </authorList>
    </citation>
    <scope>NUCLEOTIDE SEQUENCE [LARGE SCALE GENOMIC DNA]</scope>
    <source>
        <strain evidence="1 2">G55GP</strain>
    </source>
</reference>